<dbReference type="Proteomes" id="UP000250043">
    <property type="component" value="Unassembled WGS sequence"/>
</dbReference>
<evidence type="ECO:0000313" key="2">
    <source>
        <dbReference type="EMBL" id="OCH92418.1"/>
    </source>
</evidence>
<dbReference type="OrthoDB" id="3271218at2759"/>
<reference evidence="2 3" key="1">
    <citation type="submission" date="2016-07" db="EMBL/GenBank/DDBJ databases">
        <title>Draft genome of the white-rot fungus Obba rivulosa 3A-2.</title>
        <authorList>
            <consortium name="DOE Joint Genome Institute"/>
            <person name="Miettinen O."/>
            <person name="Riley R."/>
            <person name="Acob R."/>
            <person name="Barry K."/>
            <person name="Cullen D."/>
            <person name="De Vries R."/>
            <person name="Hainaut M."/>
            <person name="Hatakka A."/>
            <person name="Henrissat B."/>
            <person name="Hilden K."/>
            <person name="Kuo R."/>
            <person name="Labutti K."/>
            <person name="Lipzen A."/>
            <person name="Makela M.R."/>
            <person name="Sandor L."/>
            <person name="Spatafora J.W."/>
            <person name="Grigoriev I.V."/>
            <person name="Hibbett D.S."/>
        </authorList>
    </citation>
    <scope>NUCLEOTIDE SEQUENCE [LARGE SCALE GENOMIC DNA]</scope>
    <source>
        <strain evidence="2 3">3A-2</strain>
    </source>
</reference>
<dbReference type="AlphaFoldDB" id="A0A8E2AWM9"/>
<proteinExistence type="predicted"/>
<name>A0A8E2AWM9_9APHY</name>
<feature type="region of interest" description="Disordered" evidence="1">
    <location>
        <begin position="274"/>
        <end position="491"/>
    </location>
</feature>
<dbReference type="EMBL" id="KV722369">
    <property type="protein sequence ID" value="OCH92418.1"/>
    <property type="molecule type" value="Genomic_DNA"/>
</dbReference>
<gene>
    <name evidence="2" type="ORF">OBBRIDRAFT_824716</name>
</gene>
<feature type="compositionally biased region" description="Low complexity" evidence="1">
    <location>
        <begin position="373"/>
        <end position="382"/>
    </location>
</feature>
<feature type="compositionally biased region" description="Low complexity" evidence="1">
    <location>
        <begin position="141"/>
        <end position="156"/>
    </location>
</feature>
<feature type="compositionally biased region" description="Low complexity" evidence="1">
    <location>
        <begin position="469"/>
        <end position="484"/>
    </location>
</feature>
<feature type="compositionally biased region" description="Polar residues" evidence="1">
    <location>
        <begin position="115"/>
        <end position="125"/>
    </location>
</feature>
<evidence type="ECO:0000313" key="3">
    <source>
        <dbReference type="Proteomes" id="UP000250043"/>
    </source>
</evidence>
<feature type="compositionally biased region" description="Pro residues" evidence="1">
    <location>
        <begin position="347"/>
        <end position="364"/>
    </location>
</feature>
<protein>
    <submittedName>
        <fullName evidence="2">Uncharacterized protein</fullName>
    </submittedName>
</protein>
<feature type="compositionally biased region" description="Low complexity" evidence="1">
    <location>
        <begin position="221"/>
        <end position="238"/>
    </location>
</feature>
<feature type="compositionally biased region" description="Low complexity" evidence="1">
    <location>
        <begin position="424"/>
        <end position="447"/>
    </location>
</feature>
<feature type="region of interest" description="Disordered" evidence="1">
    <location>
        <begin position="186"/>
        <end position="256"/>
    </location>
</feature>
<evidence type="ECO:0000256" key="1">
    <source>
        <dbReference type="SAM" id="MobiDB-lite"/>
    </source>
</evidence>
<feature type="compositionally biased region" description="Polar residues" evidence="1">
    <location>
        <begin position="448"/>
        <end position="458"/>
    </location>
</feature>
<feature type="compositionally biased region" description="Polar residues" evidence="1">
    <location>
        <begin position="331"/>
        <end position="343"/>
    </location>
</feature>
<feature type="compositionally biased region" description="Polar residues" evidence="1">
    <location>
        <begin position="391"/>
        <end position="404"/>
    </location>
</feature>
<feature type="region of interest" description="Disordered" evidence="1">
    <location>
        <begin position="115"/>
        <end position="156"/>
    </location>
</feature>
<sequence>MGVYAVEASGGKLVRSSSLPATIAPAAEPTIRKTMEDEDMDIDYLTGSPQTSSQWVARARMADEPAETDIIRWQPSQSSSAAFNALLQEASRPMKRHTQSSSSLFADPTHLSTFAQASSSTETLVSATTRTARPRSRLLRRTSSATTATAGPSTSAPLNTELVELIKSAAQLVDEHASVNKRYFESQAQRARVASSSSKSTSDPQSTRGRSSALRSDARVRQSNSSNSRSSAPRSVDSTRARPSATMGPERTIMPVYDQSVEMIDAESLSYCRRDAQGSRTTSSRPRSTLNISSSSIASRETTKSQTLMPPPPIAPRPSTSRPSTTSLRTVDTSRVPTQSSTGRRAPPSPITPPMESTPPPPSFGAPSSTHAPRPSQSSRPPALGMRRTHNLPTSTFAPSQALPTRQRGFKPPLARPPARTSKPSSTSRVAAAATATLPTPDLTPTSNFSGLRTTAPQRTKYGETGNKAGSRSSSPAAPEADSSYGELPFDINALEEEMRKYD</sequence>
<feature type="compositionally biased region" description="Low complexity" evidence="1">
    <location>
        <begin position="186"/>
        <end position="208"/>
    </location>
</feature>
<feature type="compositionally biased region" description="Low complexity" evidence="1">
    <location>
        <begin position="317"/>
        <end position="330"/>
    </location>
</feature>
<keyword evidence="3" id="KW-1185">Reference proteome</keyword>
<accession>A0A8E2AWM9</accession>
<organism evidence="2 3">
    <name type="scientific">Obba rivulosa</name>
    <dbReference type="NCBI Taxonomy" id="1052685"/>
    <lineage>
        <taxon>Eukaryota</taxon>
        <taxon>Fungi</taxon>
        <taxon>Dikarya</taxon>
        <taxon>Basidiomycota</taxon>
        <taxon>Agaricomycotina</taxon>
        <taxon>Agaricomycetes</taxon>
        <taxon>Polyporales</taxon>
        <taxon>Gelatoporiaceae</taxon>
        <taxon>Obba</taxon>
    </lineage>
</organism>
<feature type="compositionally biased region" description="Low complexity" evidence="1">
    <location>
        <begin position="279"/>
        <end position="300"/>
    </location>
</feature>